<accession>A0A1E1MES3</accession>
<proteinExistence type="predicted"/>
<name>A0A1E1MES3_RHYSE</name>
<protein>
    <submittedName>
        <fullName evidence="1">Uncharacterized protein</fullName>
    </submittedName>
</protein>
<dbReference type="EMBL" id="FJVC01000296">
    <property type="protein sequence ID" value="CZT47547.1"/>
    <property type="molecule type" value="Genomic_DNA"/>
</dbReference>
<evidence type="ECO:0000313" key="1">
    <source>
        <dbReference type="EMBL" id="CZT47547.1"/>
    </source>
</evidence>
<sequence>MAWQLAGMALCVRLIEHAEAKMHIPVLVPIADHAAHHTASCNSERGWSLRYFGRQEQLVRVDLTKVPAAPAPASAASTQRSAFSLKVANWYSDPGYSSRFLTPMVEARTMPVLIVLTDPVVRKLYIVALRLVTAGIDIRARQVCVWLLVRMLRVGGRGSIRALGAYLEIAIRVVDGVGRSCPCLDKRHNPKQAPLGRACIGSILHGRPPGPHATNRAHPSQDVHLIPIDESWNTGTSPYCRQPRTRTIDLSSSPSICPAFPYFPLRV</sequence>
<dbReference type="Proteomes" id="UP000177625">
    <property type="component" value="Unassembled WGS sequence"/>
</dbReference>
<evidence type="ECO:0000313" key="2">
    <source>
        <dbReference type="Proteomes" id="UP000177625"/>
    </source>
</evidence>
<reference evidence="2" key="1">
    <citation type="submission" date="2016-03" db="EMBL/GenBank/DDBJ databases">
        <authorList>
            <person name="Guldener U."/>
        </authorList>
    </citation>
    <scope>NUCLEOTIDE SEQUENCE [LARGE SCALE GENOMIC DNA]</scope>
</reference>
<gene>
    <name evidence="1" type="ORF">RSE6_08120</name>
</gene>
<organism evidence="1 2">
    <name type="scientific">Rhynchosporium secalis</name>
    <name type="common">Barley scald fungus</name>
    <dbReference type="NCBI Taxonomy" id="38038"/>
    <lineage>
        <taxon>Eukaryota</taxon>
        <taxon>Fungi</taxon>
        <taxon>Dikarya</taxon>
        <taxon>Ascomycota</taxon>
        <taxon>Pezizomycotina</taxon>
        <taxon>Leotiomycetes</taxon>
        <taxon>Helotiales</taxon>
        <taxon>Ploettnerulaceae</taxon>
        <taxon>Rhynchosporium</taxon>
    </lineage>
</organism>
<dbReference type="AlphaFoldDB" id="A0A1E1MES3"/>
<keyword evidence="2" id="KW-1185">Reference proteome</keyword>